<gene>
    <name evidence="4" type="primary">yvbK</name>
    <name evidence="4" type="ORF">PH7735_03958</name>
</gene>
<dbReference type="EMBL" id="CYTW01000007">
    <property type="protein sequence ID" value="CUK14754.1"/>
    <property type="molecule type" value="Genomic_DNA"/>
</dbReference>
<dbReference type="EC" id="2.3.1.-" evidence="4"/>
<dbReference type="GO" id="GO:0016747">
    <property type="term" value="F:acyltransferase activity, transferring groups other than amino-acyl groups"/>
    <property type="evidence" value="ECO:0007669"/>
    <property type="project" value="InterPro"/>
</dbReference>
<dbReference type="Gene3D" id="3.40.630.30">
    <property type="match status" value="1"/>
</dbReference>
<evidence type="ECO:0000313" key="5">
    <source>
        <dbReference type="Proteomes" id="UP000051870"/>
    </source>
</evidence>
<dbReference type="PANTHER" id="PTHR43877">
    <property type="entry name" value="AMINOALKYLPHOSPHONATE N-ACETYLTRANSFERASE-RELATED-RELATED"/>
    <property type="match status" value="1"/>
</dbReference>
<dbReference type="AlphaFoldDB" id="A0A0P1IIH4"/>
<evidence type="ECO:0000256" key="2">
    <source>
        <dbReference type="ARBA" id="ARBA00023315"/>
    </source>
</evidence>
<dbReference type="PROSITE" id="PS51186">
    <property type="entry name" value="GNAT"/>
    <property type="match status" value="1"/>
</dbReference>
<organism evidence="4 5">
    <name type="scientific">Shimia thalassica</name>
    <dbReference type="NCBI Taxonomy" id="1715693"/>
    <lineage>
        <taxon>Bacteria</taxon>
        <taxon>Pseudomonadati</taxon>
        <taxon>Pseudomonadota</taxon>
        <taxon>Alphaproteobacteria</taxon>
        <taxon>Rhodobacterales</taxon>
        <taxon>Roseobacteraceae</taxon>
    </lineage>
</organism>
<dbReference type="GeneID" id="83882925"/>
<dbReference type="RefSeq" id="WP_145865384.1">
    <property type="nucleotide sequence ID" value="NZ_CYTW01000007.1"/>
</dbReference>
<dbReference type="Proteomes" id="UP000051870">
    <property type="component" value="Unassembled WGS sequence"/>
</dbReference>
<name>A0A0P1IIH4_9RHOB</name>
<protein>
    <submittedName>
        <fullName evidence="4">Putative N-acetyltransferase YvbK</fullName>
        <ecNumber evidence="4">2.3.1.-</ecNumber>
    </submittedName>
</protein>
<proteinExistence type="predicted"/>
<dbReference type="InterPro" id="IPR000182">
    <property type="entry name" value="GNAT_dom"/>
</dbReference>
<dbReference type="SUPFAM" id="SSF55729">
    <property type="entry name" value="Acyl-CoA N-acyltransferases (Nat)"/>
    <property type="match status" value="1"/>
</dbReference>
<evidence type="ECO:0000256" key="1">
    <source>
        <dbReference type="ARBA" id="ARBA00022679"/>
    </source>
</evidence>
<dbReference type="InterPro" id="IPR016181">
    <property type="entry name" value="Acyl_CoA_acyltransferase"/>
</dbReference>
<reference evidence="5" key="1">
    <citation type="submission" date="2015-09" db="EMBL/GenBank/DDBJ databases">
        <authorList>
            <person name="Rodrigo-Torres Lidia"/>
            <person name="Arahal R.David."/>
        </authorList>
    </citation>
    <scope>NUCLEOTIDE SEQUENCE [LARGE SCALE GENOMIC DNA]</scope>
    <source>
        <strain evidence="5">CECT 7735</strain>
    </source>
</reference>
<keyword evidence="1 4" id="KW-0808">Transferase</keyword>
<sequence>MAKTLDWVLRRGAAQDVSAMAAVINAAYRPFVEAGLDLPDVSAGLSEDIAAAHVWIAEDTSGLLGVLVVSTRPPTAHLMNVAVAQSARGRGIGGALIRHAIDLARASACQNIVLATHTGMPENVALYEKFGWQITGQDGLRIRMSRPCV</sequence>
<accession>A0A0P1IIH4</accession>
<dbReference type="PANTHER" id="PTHR43877:SF1">
    <property type="entry name" value="ACETYLTRANSFERASE"/>
    <property type="match status" value="1"/>
</dbReference>
<feature type="domain" description="N-acetyltransferase" evidence="3">
    <location>
        <begin position="7"/>
        <end position="149"/>
    </location>
</feature>
<dbReference type="CDD" id="cd04301">
    <property type="entry name" value="NAT_SF"/>
    <property type="match status" value="1"/>
</dbReference>
<dbReference type="InterPro" id="IPR050832">
    <property type="entry name" value="Bact_Acetyltransf"/>
</dbReference>
<keyword evidence="5" id="KW-1185">Reference proteome</keyword>
<dbReference type="Pfam" id="PF00583">
    <property type="entry name" value="Acetyltransf_1"/>
    <property type="match status" value="1"/>
</dbReference>
<keyword evidence="2 4" id="KW-0012">Acyltransferase</keyword>
<evidence type="ECO:0000259" key="3">
    <source>
        <dbReference type="PROSITE" id="PS51186"/>
    </source>
</evidence>
<evidence type="ECO:0000313" key="4">
    <source>
        <dbReference type="EMBL" id="CUK14754.1"/>
    </source>
</evidence>
<dbReference type="STRING" id="1715693.PH7735_03958"/>